<organism evidence="2 3">
    <name type="scientific">Plasmodium malariae</name>
    <dbReference type="NCBI Taxonomy" id="5858"/>
    <lineage>
        <taxon>Eukaryota</taxon>
        <taxon>Sar</taxon>
        <taxon>Alveolata</taxon>
        <taxon>Apicomplexa</taxon>
        <taxon>Aconoidasida</taxon>
        <taxon>Haemosporida</taxon>
        <taxon>Plasmodiidae</taxon>
        <taxon>Plasmodium</taxon>
        <taxon>Plasmodium (Plasmodium)</taxon>
    </lineage>
</organism>
<dbReference type="Proteomes" id="UP000219813">
    <property type="component" value="Unassembled WGS sequence"/>
</dbReference>
<keyword evidence="1" id="KW-0472">Membrane</keyword>
<feature type="transmembrane region" description="Helical" evidence="1">
    <location>
        <begin position="460"/>
        <end position="482"/>
    </location>
</feature>
<dbReference type="OrthoDB" id="386497at2759"/>
<proteinExistence type="predicted"/>
<dbReference type="AlphaFoldDB" id="A0A1D3JHX9"/>
<dbReference type="OMA" id="CCNGSWL"/>
<keyword evidence="3" id="KW-1185">Reference proteome</keyword>
<keyword evidence="1" id="KW-0812">Transmembrane</keyword>
<accession>A0A1D3JHX9</accession>
<evidence type="ECO:0000256" key="1">
    <source>
        <dbReference type="SAM" id="Phobius"/>
    </source>
</evidence>
<gene>
    <name evidence="2" type="primary">PmUG01_00078400</name>
    <name evidence="2" type="ORF">PMUG01_00078400</name>
</gene>
<dbReference type="InterPro" id="IPR008780">
    <property type="entry name" value="Plasmodium_Vir"/>
</dbReference>
<evidence type="ECO:0000313" key="3">
    <source>
        <dbReference type="Proteomes" id="UP000219813"/>
    </source>
</evidence>
<evidence type="ECO:0000313" key="2">
    <source>
        <dbReference type="EMBL" id="SBT86026.1"/>
    </source>
</evidence>
<dbReference type="KEGG" id="pmal:PMUG01_00078400"/>
<dbReference type="RefSeq" id="XP_028859261.1">
    <property type="nucleotide sequence ID" value="XM_029006589.1"/>
</dbReference>
<dbReference type="Pfam" id="PF05795">
    <property type="entry name" value="Plasmodium_Vir"/>
    <property type="match status" value="1"/>
</dbReference>
<reference evidence="2 3" key="1">
    <citation type="submission" date="2016-06" db="EMBL/GenBank/DDBJ databases">
        <authorList>
            <consortium name="Pathogen Informatics"/>
        </authorList>
    </citation>
    <scope>NUCLEOTIDE SEQUENCE [LARGE SCALE GENOMIC DNA]</scope>
</reference>
<protein>
    <submittedName>
        <fullName evidence="2">PIR protein</fullName>
    </submittedName>
</protein>
<dbReference type="VEuPathDB" id="PlasmoDB:PmUG01_00078400"/>
<keyword evidence="1" id="KW-1133">Transmembrane helix</keyword>
<dbReference type="GeneID" id="39866251"/>
<dbReference type="EMBL" id="FLRL01000041">
    <property type="protein sequence ID" value="SBT86026.1"/>
    <property type="molecule type" value="Genomic_DNA"/>
</dbReference>
<name>A0A1D3JHX9_PLAMA</name>
<sequence>MDQINYEEILQQLPSNKIYKEFKSDVSEVDNNFNCYKFDSEKTKCKFNCSNLCKKVARNLKKVPEEDKLWNYNHRCLHYKYWVYEEIKKLLEENSAEEDVKVVITEFLDLQSSLTNDYRILNCTYNFDKKTLKELNDKKDEKYLYDYFTNYENIKSKDFCISVEKDKYKNYLNAINVLYNKKKNECCENNILKCPNYFLNCKNEFDPSKLLSKIESTGVGNCNGLENFKETKISEEKLESSDLEQDFLDTIHFTNCHVKNNDKELSCGLTRASTLKRRNMIDVVNNGQRNEERSYTEEQKSESSINLEYAALHEKDRKIAGISSETVNNLSTVKKSEVVDLRWKLGKNGTLHCPAEKPEDDTSGLCKYIEQLVGKGILVKIQNTGGYQLAGGKSWPTQPLKVVVKREKRSQLGSHLPRELGISRGQVILKTKQMEDPGIKNSNGKAHPGKDEESNILQNIFLRVSIVVALVMGIIFVFFLYFKFTPFGTYLGKTRKRKKRYRTNFSELSTQRLPRRFIKRTYRNSERRRFSVVNIEPRTSFH</sequence>